<evidence type="ECO:0000259" key="7">
    <source>
        <dbReference type="Pfam" id="PF17827"/>
    </source>
</evidence>
<feature type="domain" description="Release factor glutamine methyltransferase N-terminal" evidence="7">
    <location>
        <begin position="93"/>
        <end position="164"/>
    </location>
</feature>
<dbReference type="Gene3D" id="3.40.50.150">
    <property type="entry name" value="Vaccinia Virus protein VP39"/>
    <property type="match status" value="1"/>
</dbReference>
<feature type="domain" description="Release factor glutamine methyltransferase N-terminal" evidence="7">
    <location>
        <begin position="6"/>
        <end position="66"/>
    </location>
</feature>
<sequence>MKLLDILKFSEEYLKKYSFSKPRLESEKIISHVLNLERITLYAYFDMELNLEQKDKIKNYLKAMARNRLTFDELPKEEISLVEEKDCSSENRELLQKSIEYLNKNDVKDSKLDAEYIFAHVLKVKRTMLFMNLRKEITLKEKEEIKDLLYKRAKEKKPLQYLLGEWEFYGLPFKVDERVLIPRADTEILVEQCKFILNEIDNPKVLDIGTGSGAISVTLAKEIPSAMVLGADISTDALEVAVENRKINNVESNLKFIKSDIFSNIKDNDYDMIISNPPYIPKDEYEELMPEVKQHEPQGALTDNGDGYYFYKKISEESSKYLKDKGYLAFEVGYNQAHEVSQFMKKAGFEIIAIVNDYSGIERVVIGRKSGEEDVNKIS</sequence>
<feature type="binding site" evidence="5">
    <location>
        <begin position="209"/>
        <end position="213"/>
    </location>
    <ligand>
        <name>S-adenosyl-L-methionine</name>
        <dbReference type="ChEBI" id="CHEBI:59789"/>
    </ligand>
</feature>
<dbReference type="PANTHER" id="PTHR18895">
    <property type="entry name" value="HEMK METHYLTRANSFERASE"/>
    <property type="match status" value="1"/>
</dbReference>
<dbReference type="PROSITE" id="PS00092">
    <property type="entry name" value="N6_MTASE"/>
    <property type="match status" value="1"/>
</dbReference>
<name>U7VA82_9FUSO</name>
<dbReference type="EMBL" id="AXZF01000066">
    <property type="protein sequence ID" value="ERT68416.1"/>
    <property type="molecule type" value="Genomic_DNA"/>
</dbReference>
<feature type="binding site" evidence="5">
    <location>
        <position position="276"/>
    </location>
    <ligand>
        <name>S-adenosyl-L-methionine</name>
        <dbReference type="ChEBI" id="CHEBI:59789"/>
    </ligand>
</feature>
<evidence type="ECO:0000256" key="3">
    <source>
        <dbReference type="ARBA" id="ARBA00022691"/>
    </source>
</evidence>
<evidence type="ECO:0000313" key="8">
    <source>
        <dbReference type="EMBL" id="ERT68416.1"/>
    </source>
</evidence>
<dbReference type="InterPro" id="IPR040758">
    <property type="entry name" value="PrmC_N"/>
</dbReference>
<dbReference type="Pfam" id="PF05175">
    <property type="entry name" value="MTS"/>
    <property type="match status" value="1"/>
</dbReference>
<dbReference type="EC" id="2.1.1.297" evidence="5"/>
<dbReference type="HAMAP" id="MF_02126">
    <property type="entry name" value="RF_methyltr_PrmC"/>
    <property type="match status" value="1"/>
</dbReference>
<dbReference type="InterPro" id="IPR007848">
    <property type="entry name" value="Small_mtfrase_dom"/>
</dbReference>
<dbReference type="GO" id="GO:0003676">
    <property type="term" value="F:nucleic acid binding"/>
    <property type="evidence" value="ECO:0007669"/>
    <property type="project" value="InterPro"/>
</dbReference>
<proteinExistence type="inferred from homology"/>
<dbReference type="Pfam" id="PF17827">
    <property type="entry name" value="PrmC_N"/>
    <property type="match status" value="2"/>
</dbReference>
<dbReference type="eggNOG" id="COG2890">
    <property type="taxonomic scope" value="Bacteria"/>
</dbReference>
<dbReference type="InterPro" id="IPR019874">
    <property type="entry name" value="RF_methyltr_PrmC"/>
</dbReference>
<protein>
    <recommendedName>
        <fullName evidence="5">Release factor glutamine methyltransferase</fullName>
        <shortName evidence="5">RF MTase</shortName>
        <ecNumber evidence="5">2.1.1.297</ecNumber>
    </recommendedName>
    <alternativeName>
        <fullName evidence="5">N5-glutamine methyltransferase PrmC</fullName>
    </alternativeName>
    <alternativeName>
        <fullName evidence="5">Protein-(glutamine-N5) MTase PrmC</fullName>
    </alternativeName>
    <alternativeName>
        <fullName evidence="5">Protein-glutamine N-methyltransferase PrmC</fullName>
    </alternativeName>
</protein>
<dbReference type="GO" id="GO:0032259">
    <property type="term" value="P:methylation"/>
    <property type="evidence" value="ECO:0007669"/>
    <property type="project" value="UniProtKB-KW"/>
</dbReference>
<feature type="binding site" evidence="5">
    <location>
        <begin position="276"/>
        <end position="279"/>
    </location>
    <ligand>
        <name>substrate</name>
    </ligand>
</feature>
<evidence type="ECO:0000256" key="5">
    <source>
        <dbReference type="HAMAP-Rule" id="MF_02126"/>
    </source>
</evidence>
<feature type="binding site" evidence="5">
    <location>
        <position position="232"/>
    </location>
    <ligand>
        <name>S-adenosyl-L-methionine</name>
        <dbReference type="ChEBI" id="CHEBI:59789"/>
    </ligand>
</feature>
<dbReference type="NCBIfam" id="TIGR03534">
    <property type="entry name" value="RF_mod_PrmC"/>
    <property type="match status" value="1"/>
</dbReference>
<dbReference type="InterPro" id="IPR002052">
    <property type="entry name" value="DNA_methylase_N6_adenine_CS"/>
</dbReference>
<dbReference type="RefSeq" id="WP_023051198.1">
    <property type="nucleotide sequence ID" value="NZ_CP173065.2"/>
</dbReference>
<reference evidence="8 9" key="1">
    <citation type="submission" date="2013-08" db="EMBL/GenBank/DDBJ databases">
        <authorList>
            <person name="Weinstock G."/>
            <person name="Sodergren E."/>
            <person name="Wylie T."/>
            <person name="Fulton L."/>
            <person name="Fulton R."/>
            <person name="Fronick C."/>
            <person name="O'Laughlin M."/>
            <person name="Godfrey J."/>
            <person name="Miner T."/>
            <person name="Herter B."/>
            <person name="Appelbaum E."/>
            <person name="Cordes M."/>
            <person name="Lek S."/>
            <person name="Wollam A."/>
            <person name="Pepin K.H."/>
            <person name="Palsikar V.B."/>
            <person name="Mitreva M."/>
            <person name="Wilson R.K."/>
        </authorList>
    </citation>
    <scope>NUCLEOTIDE SEQUENCE [LARGE SCALE GENOMIC DNA]</scope>
    <source>
        <strain evidence="8 9">ATCC BAA-474</strain>
    </source>
</reference>
<dbReference type="Proteomes" id="UP000017081">
    <property type="component" value="Unassembled WGS sequence"/>
</dbReference>
<comment type="similarity">
    <text evidence="5">Belongs to the protein N5-glutamine methyltransferase family. PrmC subfamily.</text>
</comment>
<feature type="domain" description="Methyltransferase small" evidence="6">
    <location>
        <begin position="197"/>
        <end position="284"/>
    </location>
</feature>
<dbReference type="AlphaFoldDB" id="U7VA82"/>
<comment type="catalytic activity">
    <reaction evidence="4 5">
        <text>L-glutaminyl-[peptide chain release factor] + S-adenosyl-L-methionine = N(5)-methyl-L-glutaminyl-[peptide chain release factor] + S-adenosyl-L-homocysteine + H(+)</text>
        <dbReference type="Rhea" id="RHEA:42896"/>
        <dbReference type="Rhea" id="RHEA-COMP:10271"/>
        <dbReference type="Rhea" id="RHEA-COMP:10272"/>
        <dbReference type="ChEBI" id="CHEBI:15378"/>
        <dbReference type="ChEBI" id="CHEBI:30011"/>
        <dbReference type="ChEBI" id="CHEBI:57856"/>
        <dbReference type="ChEBI" id="CHEBI:59789"/>
        <dbReference type="ChEBI" id="CHEBI:61891"/>
        <dbReference type="EC" id="2.1.1.297"/>
    </reaction>
</comment>
<evidence type="ECO:0000256" key="1">
    <source>
        <dbReference type="ARBA" id="ARBA00022603"/>
    </source>
</evidence>
<comment type="caution">
    <text evidence="8">The sequence shown here is derived from an EMBL/GenBank/DDBJ whole genome shotgun (WGS) entry which is preliminary data.</text>
</comment>
<keyword evidence="9" id="KW-1185">Reference proteome</keyword>
<dbReference type="HOGENOM" id="CLU_018398_3_1_0"/>
<keyword evidence="1 5" id="KW-0489">Methyltransferase</keyword>
<dbReference type="InterPro" id="IPR029063">
    <property type="entry name" value="SAM-dependent_MTases_sf"/>
</dbReference>
<keyword evidence="2 5" id="KW-0808">Transferase</keyword>
<dbReference type="SUPFAM" id="SSF53335">
    <property type="entry name" value="S-adenosyl-L-methionine-dependent methyltransferases"/>
    <property type="match status" value="1"/>
</dbReference>
<dbReference type="STRING" id="1319815.HMPREF0202_01661"/>
<dbReference type="InterPro" id="IPR004556">
    <property type="entry name" value="HemK-like"/>
</dbReference>
<evidence type="ECO:0000256" key="4">
    <source>
        <dbReference type="ARBA" id="ARBA00048391"/>
    </source>
</evidence>
<comment type="caution">
    <text evidence="5">Lacks conserved residue(s) required for the propagation of feature annotation.</text>
</comment>
<dbReference type="Gene3D" id="1.10.8.10">
    <property type="entry name" value="DNA helicase RuvA subunit, C-terminal domain"/>
    <property type="match status" value="2"/>
</dbReference>
<dbReference type="CDD" id="cd02440">
    <property type="entry name" value="AdoMet_MTases"/>
    <property type="match status" value="1"/>
</dbReference>
<keyword evidence="3 5" id="KW-0949">S-adenosyl-L-methionine</keyword>
<dbReference type="NCBIfam" id="TIGR00536">
    <property type="entry name" value="hemK_fam"/>
    <property type="match status" value="1"/>
</dbReference>
<dbReference type="GO" id="GO:0102559">
    <property type="term" value="F:peptide chain release factor N(5)-glutamine methyltransferase activity"/>
    <property type="evidence" value="ECO:0007669"/>
    <property type="project" value="UniProtKB-EC"/>
</dbReference>
<dbReference type="PATRIC" id="fig|1319815.3.peg.1601"/>
<dbReference type="PANTHER" id="PTHR18895:SF74">
    <property type="entry name" value="MTRF1L RELEASE FACTOR GLUTAMINE METHYLTRANSFERASE"/>
    <property type="match status" value="1"/>
</dbReference>
<comment type="function">
    <text evidence="5">Methylates the class 1 translation termination release factors RF1/PrfA and RF2/PrfB on the glutamine residue of the universally conserved GGQ motif.</text>
</comment>
<evidence type="ECO:0000256" key="2">
    <source>
        <dbReference type="ARBA" id="ARBA00022679"/>
    </source>
</evidence>
<evidence type="ECO:0000313" key="9">
    <source>
        <dbReference type="Proteomes" id="UP000017081"/>
    </source>
</evidence>
<organism evidence="8 9">
    <name type="scientific">Cetobacterium somerae ATCC BAA-474</name>
    <dbReference type="NCBI Taxonomy" id="1319815"/>
    <lineage>
        <taxon>Bacteria</taxon>
        <taxon>Fusobacteriati</taxon>
        <taxon>Fusobacteriota</taxon>
        <taxon>Fusobacteriia</taxon>
        <taxon>Fusobacteriales</taxon>
        <taxon>Fusobacteriaceae</taxon>
        <taxon>Cetobacterium</taxon>
    </lineage>
</organism>
<accession>U7VA82</accession>
<evidence type="ECO:0000259" key="6">
    <source>
        <dbReference type="Pfam" id="PF05175"/>
    </source>
</evidence>
<dbReference type="InterPro" id="IPR050320">
    <property type="entry name" value="N5-glutamine_MTase"/>
</dbReference>
<gene>
    <name evidence="5" type="primary">prmC</name>
    <name evidence="8" type="ORF">HMPREF0202_01661</name>
</gene>